<proteinExistence type="predicted"/>
<dbReference type="Proteomes" id="UP000816034">
    <property type="component" value="Unassembled WGS sequence"/>
</dbReference>
<feature type="binding site" evidence="5">
    <location>
        <position position="366"/>
    </location>
    <ligand>
        <name>Mg(2+)</name>
        <dbReference type="ChEBI" id="CHEBI:18420"/>
    </ligand>
</feature>
<reference evidence="7 8" key="1">
    <citation type="journal article" date="2018" name="BMC Genomics">
        <title>The genome of Naegleria lovaniensis, the basis for a comparative approach to unravel pathogenicity factors of the human pathogenic amoeba N. fowleri.</title>
        <authorList>
            <person name="Liechti N."/>
            <person name="Schurch N."/>
            <person name="Bruggmann R."/>
            <person name="Wittwer M."/>
        </authorList>
    </citation>
    <scope>NUCLEOTIDE SEQUENCE [LARGE SCALE GENOMIC DNA]</scope>
    <source>
        <strain evidence="7 8">ATCC 30569</strain>
    </source>
</reference>
<keyword evidence="3" id="KW-0342">GTP-binding</keyword>
<dbReference type="GeneID" id="68107039"/>
<name>A0AA88KQ06_NAELO</name>
<evidence type="ECO:0000313" key="8">
    <source>
        <dbReference type="Proteomes" id="UP000816034"/>
    </source>
</evidence>
<dbReference type="AlphaFoldDB" id="A0AA88KQ06"/>
<dbReference type="PROSITE" id="PS51882">
    <property type="entry name" value="G_ALPHA"/>
    <property type="match status" value="1"/>
</dbReference>
<dbReference type="GO" id="GO:0005737">
    <property type="term" value="C:cytoplasm"/>
    <property type="evidence" value="ECO:0007669"/>
    <property type="project" value="TreeGrafter"/>
</dbReference>
<dbReference type="RefSeq" id="XP_044553178.1">
    <property type="nucleotide sequence ID" value="XM_044690589.1"/>
</dbReference>
<evidence type="ECO:0000256" key="4">
    <source>
        <dbReference type="ARBA" id="ARBA00023224"/>
    </source>
</evidence>
<keyword evidence="5" id="KW-0460">Magnesium</keyword>
<dbReference type="Pfam" id="PF00503">
    <property type="entry name" value="G-alpha"/>
    <property type="match status" value="1"/>
</dbReference>
<keyword evidence="4" id="KW-0807">Transducer</keyword>
<dbReference type="InterPro" id="IPR027417">
    <property type="entry name" value="P-loop_NTPase"/>
</dbReference>
<dbReference type="GO" id="GO:0005834">
    <property type="term" value="C:heterotrimeric G-protein complex"/>
    <property type="evidence" value="ECO:0007669"/>
    <property type="project" value="TreeGrafter"/>
</dbReference>
<feature type="compositionally biased region" description="Polar residues" evidence="6">
    <location>
        <begin position="116"/>
        <end position="129"/>
    </location>
</feature>
<comment type="caution">
    <text evidence="7">The sequence shown here is derived from an EMBL/GenBank/DDBJ whole genome shotgun (WGS) entry which is preliminary data.</text>
</comment>
<evidence type="ECO:0000256" key="2">
    <source>
        <dbReference type="ARBA" id="ARBA00022741"/>
    </source>
</evidence>
<feature type="binding site" evidence="5">
    <location>
        <position position="203"/>
    </location>
    <ligand>
        <name>Mg(2+)</name>
        <dbReference type="ChEBI" id="CHEBI:18420"/>
    </ligand>
</feature>
<dbReference type="GO" id="GO:0001664">
    <property type="term" value="F:G protein-coupled receptor binding"/>
    <property type="evidence" value="ECO:0007669"/>
    <property type="project" value="TreeGrafter"/>
</dbReference>
<dbReference type="PANTHER" id="PTHR10218:SF302">
    <property type="entry name" value="GUANINE NUCLEOTIDE-BINDING PROTEIN ALPHA-5 SUBUNIT"/>
    <property type="match status" value="1"/>
</dbReference>
<dbReference type="GO" id="GO:0003924">
    <property type="term" value="F:GTPase activity"/>
    <property type="evidence" value="ECO:0007669"/>
    <property type="project" value="InterPro"/>
</dbReference>
<dbReference type="PRINTS" id="PR00318">
    <property type="entry name" value="GPROTEINA"/>
</dbReference>
<gene>
    <name evidence="7" type="ORF">C9374_014586</name>
</gene>
<evidence type="ECO:0000256" key="5">
    <source>
        <dbReference type="PIRSR" id="PIRSR601019-2"/>
    </source>
</evidence>
<accession>A0AA88KQ06</accession>
<dbReference type="InterPro" id="IPR001019">
    <property type="entry name" value="Gprotein_alpha_su"/>
</dbReference>
<evidence type="ECO:0000256" key="3">
    <source>
        <dbReference type="ARBA" id="ARBA00023134"/>
    </source>
</evidence>
<dbReference type="GO" id="GO:0031683">
    <property type="term" value="F:G-protein beta/gamma-subunit complex binding"/>
    <property type="evidence" value="ECO:0007669"/>
    <property type="project" value="InterPro"/>
</dbReference>
<evidence type="ECO:0000313" key="7">
    <source>
        <dbReference type="EMBL" id="KAG2389186.1"/>
    </source>
</evidence>
<protein>
    <submittedName>
        <fullName evidence="7">Uncharacterized protein</fullName>
    </submittedName>
</protein>
<feature type="region of interest" description="Disordered" evidence="6">
    <location>
        <begin position="88"/>
        <end position="140"/>
    </location>
</feature>
<dbReference type="GO" id="GO:0005525">
    <property type="term" value="F:GTP binding"/>
    <property type="evidence" value="ECO:0007669"/>
    <property type="project" value="UniProtKB-KW"/>
</dbReference>
<keyword evidence="1 5" id="KW-0479">Metal-binding</keyword>
<dbReference type="SUPFAM" id="SSF52540">
    <property type="entry name" value="P-loop containing nucleoside triphosphate hydrolases"/>
    <property type="match status" value="1"/>
</dbReference>
<keyword evidence="2" id="KW-0547">Nucleotide-binding</keyword>
<dbReference type="SMART" id="SM00275">
    <property type="entry name" value="G_alpha"/>
    <property type="match status" value="1"/>
</dbReference>
<dbReference type="EMBL" id="PYSW02000008">
    <property type="protein sequence ID" value="KAG2389186.1"/>
    <property type="molecule type" value="Genomic_DNA"/>
</dbReference>
<organism evidence="7 8">
    <name type="scientific">Naegleria lovaniensis</name>
    <name type="common">Amoeba</name>
    <dbReference type="NCBI Taxonomy" id="51637"/>
    <lineage>
        <taxon>Eukaryota</taxon>
        <taxon>Discoba</taxon>
        <taxon>Heterolobosea</taxon>
        <taxon>Tetramitia</taxon>
        <taxon>Eutetramitia</taxon>
        <taxon>Vahlkampfiidae</taxon>
        <taxon>Naegleria</taxon>
    </lineage>
</organism>
<evidence type="ECO:0000256" key="6">
    <source>
        <dbReference type="SAM" id="MobiDB-lite"/>
    </source>
</evidence>
<dbReference type="GO" id="GO:0007188">
    <property type="term" value="P:adenylate cyclase-modulating G protein-coupled receptor signaling pathway"/>
    <property type="evidence" value="ECO:0007669"/>
    <property type="project" value="TreeGrafter"/>
</dbReference>
<keyword evidence="8" id="KW-1185">Reference proteome</keyword>
<dbReference type="GO" id="GO:0046872">
    <property type="term" value="F:metal ion binding"/>
    <property type="evidence" value="ECO:0007669"/>
    <property type="project" value="UniProtKB-KW"/>
</dbReference>
<sequence>MERLFSFLLPATIRNVNERSEIAHFKKEYSQHQRGANERFMQQHQRKEVAGIAMATTAAITTTTTTTTTNQPHTEQQPIPIFLAVPATAAAEHSTSTTTTTTTEEQSRVVARRTKSPVSPSSKTHTNARTTSATSSSTLDEIITIEESNTSYSHQGATAFSSSSSRKSEARLLEQHQHHSFIKPKAPSLCSLMMCGTLGSGKSTLYRQFRVTLQEGFNQTEVDRMRMYLFTNMLNSFGLGVSKFLNLLSEYKDFGFNAIAHTNIPEEYFTNEQVIQQFVEYKQKVGTLHSRHVLYDSNIPYGDMIVSMWEDARVREILNAFALSDSFSDGLDYYLRTEHDSPKRMLNKTTRYEPILDDIISCRTKTTGITYIDFDFLGTAYRVYDVGGARTERKKYEHVYPGLTGAYYTASLIDYRKTCYEDDFSSRFTESTTFFDTLSNGPLKYSPIFLVFTKLDIFKRTFEGETTFSGLCPEYANYDSSEHKDFSTFFTDLPSQSKIDSYPIVHPSSSSSSSNQSKFLRYLLDEETHLTNEELRVLSFIENSHTSKLKFNSKRVFIFYMTALDTNQFKKLIDITTSILYQLFSHTPSKQAKSNSHK</sequence>
<feature type="compositionally biased region" description="Low complexity" evidence="6">
    <location>
        <begin position="88"/>
        <end position="104"/>
    </location>
</feature>
<dbReference type="PANTHER" id="PTHR10218">
    <property type="entry name" value="GTP-BINDING PROTEIN ALPHA SUBUNIT"/>
    <property type="match status" value="1"/>
</dbReference>
<dbReference type="InterPro" id="IPR011025">
    <property type="entry name" value="GproteinA_insert"/>
</dbReference>
<evidence type="ECO:0000256" key="1">
    <source>
        <dbReference type="ARBA" id="ARBA00022723"/>
    </source>
</evidence>
<dbReference type="Gene3D" id="1.10.400.10">
    <property type="entry name" value="GI Alpha 1, domain 2-like"/>
    <property type="match status" value="1"/>
</dbReference>
<dbReference type="FunFam" id="3.40.50.300:FF:000692">
    <property type="entry name" value="Guanine nucleotide-binding protein subunit alpha"/>
    <property type="match status" value="1"/>
</dbReference>
<dbReference type="Gene3D" id="3.40.50.300">
    <property type="entry name" value="P-loop containing nucleotide triphosphate hydrolases"/>
    <property type="match status" value="1"/>
</dbReference>